<dbReference type="AlphaFoldDB" id="A0A090ICT7"/>
<dbReference type="InterPro" id="IPR015867">
    <property type="entry name" value="N-reg_PII/ATP_PRibTrfase_C"/>
</dbReference>
<evidence type="ECO:0008006" key="5">
    <source>
        <dbReference type="Google" id="ProtNLM"/>
    </source>
</evidence>
<name>A0A090ICT7_9GAMM</name>
<evidence type="ECO:0000313" key="1">
    <source>
        <dbReference type="EMBL" id="SGY99617.1"/>
    </source>
</evidence>
<evidence type="ECO:0000313" key="2">
    <source>
        <dbReference type="EMBL" id="SGZ14469.1"/>
    </source>
</evidence>
<dbReference type="PANTHER" id="PTHR41774">
    <property type="match status" value="1"/>
</dbReference>
<dbReference type="EMBL" id="FPLJ01000084">
    <property type="protein sequence ID" value="SGY99617.1"/>
    <property type="molecule type" value="Genomic_DNA"/>
</dbReference>
<dbReference type="PATRIC" id="fig|80854.5.peg.2207"/>
<protein>
    <recommendedName>
        <fullName evidence="5">NGG1p interacting factor NIF3</fullName>
    </recommendedName>
</protein>
<reference evidence="1 3" key="2">
    <citation type="submission" date="2016-11" db="EMBL/GenBank/DDBJ databases">
        <authorList>
            <person name="Klemetsen T."/>
        </authorList>
    </citation>
    <scope>NUCLEOTIDE SEQUENCE [LARGE SCALE GENOMIC DNA]</scope>
    <source>
        <strain evidence="1">MT 2528</strain>
    </source>
</reference>
<sequence>MYVIIFYVPQANVEGVKQALFKAGAGTIGDYARCAWQCLGTGQFKPLLGSQPHIGTLNEIEFVDEFRVEMVCCADNVRAAVNALISAHPYEEPAYHILQTLNVDDLP</sequence>
<reference evidence="2 4" key="1">
    <citation type="submission" date="2016-11" db="EMBL/GenBank/DDBJ databases">
        <authorList>
            <person name="Jaros S."/>
            <person name="Januszkiewicz K."/>
            <person name="Wedrychowicz H."/>
        </authorList>
    </citation>
    <scope>NUCLEOTIDE SEQUENCE [LARGE SCALE GENOMIC DNA]</scope>
    <source>
        <strain evidence="2">NVI 5450</strain>
    </source>
</reference>
<dbReference type="RefSeq" id="WP_045110295.1">
    <property type="nucleotide sequence ID" value="NZ_CAWQZC010000059.1"/>
</dbReference>
<evidence type="ECO:0000313" key="4">
    <source>
        <dbReference type="Proteomes" id="UP000183794"/>
    </source>
</evidence>
<gene>
    <name evidence="1" type="ORF">MT2528_3881</name>
    <name evidence="2" type="ORF">NVI5450_4062</name>
</gene>
<dbReference type="GeneID" id="61297683"/>
<dbReference type="OrthoDB" id="9795763at2"/>
<proteinExistence type="predicted"/>
<dbReference type="EMBL" id="FPLD01000113">
    <property type="protein sequence ID" value="SGZ14469.1"/>
    <property type="molecule type" value="Genomic_DNA"/>
</dbReference>
<keyword evidence="3" id="KW-1185">Reference proteome</keyword>
<accession>A0A090ICT7</accession>
<dbReference type="HOGENOM" id="CLU_120084_3_0_6"/>
<dbReference type="Proteomes" id="UP000182660">
    <property type="component" value="Unassembled WGS sequence"/>
</dbReference>
<dbReference type="PANTHER" id="PTHR41774:SF1">
    <property type="entry name" value="NGG1P INTERACTING FACTOR NIF3"/>
    <property type="match status" value="1"/>
</dbReference>
<evidence type="ECO:0000313" key="3">
    <source>
        <dbReference type="Proteomes" id="UP000182660"/>
    </source>
</evidence>
<dbReference type="Proteomes" id="UP000183794">
    <property type="component" value="Unassembled WGS sequence"/>
</dbReference>
<organism evidence="2 4">
    <name type="scientific">Moritella viscosa</name>
    <dbReference type="NCBI Taxonomy" id="80854"/>
    <lineage>
        <taxon>Bacteria</taxon>
        <taxon>Pseudomonadati</taxon>
        <taxon>Pseudomonadota</taxon>
        <taxon>Gammaproteobacteria</taxon>
        <taxon>Alteromonadales</taxon>
        <taxon>Moritellaceae</taxon>
        <taxon>Moritella</taxon>
    </lineage>
</organism>
<dbReference type="InterPro" id="IPR036069">
    <property type="entry name" value="DUF34/NIF3_sf"/>
</dbReference>
<dbReference type="KEGG" id="mvs:MVIS_2067"/>
<dbReference type="Gene3D" id="3.30.70.120">
    <property type="match status" value="1"/>
</dbReference>
<dbReference type="SUPFAM" id="SSF102705">
    <property type="entry name" value="NIF3 (NGG1p interacting factor 3)-like"/>
    <property type="match status" value="1"/>
</dbReference>